<reference evidence="1 2" key="1">
    <citation type="submission" date="2019-03" db="EMBL/GenBank/DDBJ databases">
        <title>The genome sequence of a newly discovered highly antifungal drug resistant Aspergillus species, Aspergillus tanneri NIH 1004.</title>
        <authorList>
            <person name="Mounaud S."/>
            <person name="Singh I."/>
            <person name="Joardar V."/>
            <person name="Pakala S."/>
            <person name="Pakala S."/>
            <person name="Venepally P."/>
            <person name="Hoover J."/>
            <person name="Nierman W."/>
            <person name="Chung J."/>
            <person name="Losada L."/>
        </authorList>
    </citation>
    <scope>NUCLEOTIDE SEQUENCE [LARGE SCALE GENOMIC DNA]</scope>
    <source>
        <strain evidence="1 2">NIH1004</strain>
    </source>
</reference>
<dbReference type="InterPro" id="IPR023393">
    <property type="entry name" value="START-like_dom_sf"/>
</dbReference>
<protein>
    <recommendedName>
        <fullName evidence="3">DUF1857 domain-containing protein</fullName>
    </recommendedName>
</protein>
<sequence length="164" mass="18571">MLTLHIAYTEPVNSDDSIPPLTHEQVWNGLKCKVRRPQDFIPSLTDCKVIEERDDGNFVVREALVAPELKASPMAGISAREECRLYPPTRTYFTLPNESVVQNILSVVPDNMLYLTFTYDWKFENMEPGTEEARNIEESHMDIAKSSVKGTIRAVRAMVGKGKL</sequence>
<evidence type="ECO:0000313" key="2">
    <source>
        <dbReference type="Proteomes" id="UP000308092"/>
    </source>
</evidence>
<dbReference type="Pfam" id="PF08982">
    <property type="entry name" value="AtaL"/>
    <property type="match status" value="1"/>
</dbReference>
<evidence type="ECO:0008006" key="3">
    <source>
        <dbReference type="Google" id="ProtNLM"/>
    </source>
</evidence>
<dbReference type="AlphaFoldDB" id="A0A4S3JGM7"/>
<organism evidence="1 2">
    <name type="scientific">Aspergillus tanneri</name>
    <dbReference type="NCBI Taxonomy" id="1220188"/>
    <lineage>
        <taxon>Eukaryota</taxon>
        <taxon>Fungi</taxon>
        <taxon>Dikarya</taxon>
        <taxon>Ascomycota</taxon>
        <taxon>Pezizomycotina</taxon>
        <taxon>Eurotiomycetes</taxon>
        <taxon>Eurotiomycetidae</taxon>
        <taxon>Eurotiales</taxon>
        <taxon>Aspergillaceae</taxon>
        <taxon>Aspergillus</taxon>
        <taxon>Aspergillus subgen. Circumdati</taxon>
    </lineage>
</organism>
<dbReference type="STRING" id="1220188.A0A4S3JGM7"/>
<dbReference type="SUPFAM" id="SSF55961">
    <property type="entry name" value="Bet v1-like"/>
    <property type="match status" value="1"/>
</dbReference>
<dbReference type="Gene3D" id="3.30.530.20">
    <property type="match status" value="1"/>
</dbReference>
<accession>A0A4S3JGM7</accession>
<gene>
    <name evidence="1" type="ORF">EYZ11_006201</name>
</gene>
<dbReference type="Proteomes" id="UP000308092">
    <property type="component" value="Unassembled WGS sequence"/>
</dbReference>
<dbReference type="EMBL" id="SOSA01000214">
    <property type="protein sequence ID" value="THC94325.1"/>
    <property type="molecule type" value="Genomic_DNA"/>
</dbReference>
<keyword evidence="2" id="KW-1185">Reference proteome</keyword>
<proteinExistence type="predicted"/>
<dbReference type="CDD" id="cd08863">
    <property type="entry name" value="SRPBCC_DUF1857"/>
    <property type="match status" value="1"/>
</dbReference>
<name>A0A4S3JGM7_9EURO</name>
<evidence type="ECO:0000313" key="1">
    <source>
        <dbReference type="EMBL" id="THC94325.1"/>
    </source>
</evidence>
<dbReference type="InterPro" id="IPR015075">
    <property type="entry name" value="AtaL"/>
</dbReference>
<comment type="caution">
    <text evidence="1">The sequence shown here is derived from an EMBL/GenBank/DDBJ whole genome shotgun (WGS) entry which is preliminary data.</text>
</comment>
<dbReference type="VEuPathDB" id="FungiDB:EYZ11_006201"/>